<reference evidence="11 12" key="2">
    <citation type="journal article" date="2013" name="PLoS Genet.">
        <title>Comparative genome structure, secondary metabolite, and effector coding capacity across Cochliobolus pathogens.</title>
        <authorList>
            <person name="Condon B.J."/>
            <person name="Leng Y."/>
            <person name="Wu D."/>
            <person name="Bushley K.E."/>
            <person name="Ohm R.A."/>
            <person name="Otillar R."/>
            <person name="Martin J."/>
            <person name="Schackwitz W."/>
            <person name="Grimwood J."/>
            <person name="MohdZainudin N."/>
            <person name="Xue C."/>
            <person name="Wang R."/>
            <person name="Manning V.A."/>
            <person name="Dhillon B."/>
            <person name="Tu Z.J."/>
            <person name="Steffenson B.J."/>
            <person name="Salamov A."/>
            <person name="Sun H."/>
            <person name="Lowry S."/>
            <person name="LaButti K."/>
            <person name="Han J."/>
            <person name="Copeland A."/>
            <person name="Lindquist E."/>
            <person name="Barry K."/>
            <person name="Schmutz J."/>
            <person name="Baker S.E."/>
            <person name="Ciuffetti L.M."/>
            <person name="Grigoriev I.V."/>
            <person name="Zhong S."/>
            <person name="Turgeon B.G."/>
        </authorList>
    </citation>
    <scope>NUCLEOTIDE SEQUENCE [LARGE SCALE GENOMIC DNA]</scope>
    <source>
        <strain evidence="12">28A</strain>
    </source>
</reference>
<dbReference type="SUPFAM" id="SSF51445">
    <property type="entry name" value="(Trans)glycosidases"/>
    <property type="match status" value="1"/>
</dbReference>
<keyword evidence="3 9" id="KW-0336">GPI-anchor</keyword>
<comment type="function">
    <text evidence="9">Splits internally a 1,3-beta-glucan molecule and transfers the newly generated reducing end (the donor) to the non-reducing end of another 1,3-beta-glucan molecule (the acceptor) forming a 1,3-beta linkage, resulting in the elongation of 1,3-beta-glucan chains in the cell wall.</text>
</comment>
<evidence type="ECO:0000259" key="10">
    <source>
        <dbReference type="SMART" id="SM00768"/>
    </source>
</evidence>
<dbReference type="FunFam" id="3.20.20.80:FF:000038">
    <property type="entry name" value="1,3-beta-glucanosyltransferase"/>
    <property type="match status" value="1"/>
</dbReference>
<dbReference type="GeneID" id="19395027"/>
<dbReference type="SMART" id="SM00768">
    <property type="entry name" value="X8"/>
    <property type="match status" value="1"/>
</dbReference>
<keyword evidence="5 9" id="KW-0472">Membrane</keyword>
<feature type="signal peptide" evidence="9">
    <location>
        <begin position="1"/>
        <end position="16"/>
    </location>
</feature>
<dbReference type="PANTHER" id="PTHR31468:SF2">
    <property type="entry name" value="1,3-BETA-GLUCANOSYLTRANSFERASE GAS1"/>
    <property type="match status" value="1"/>
</dbReference>
<comment type="similarity">
    <text evidence="2 9">Belongs to the glycosyl hydrolase 72 family.</text>
</comment>
<protein>
    <recommendedName>
        <fullName evidence="9">1,3-beta-glucanosyltransferase</fullName>
        <ecNumber evidence="9">2.4.1.-</ecNumber>
    </recommendedName>
</protein>
<evidence type="ECO:0000256" key="8">
    <source>
        <dbReference type="ARBA" id="ARBA00023288"/>
    </source>
</evidence>
<accession>R0IXY3</accession>
<dbReference type="Gene3D" id="1.20.58.1040">
    <property type="match status" value="1"/>
</dbReference>
<dbReference type="InterPro" id="IPR004886">
    <property type="entry name" value="Glucanosyltransferase"/>
</dbReference>
<dbReference type="PANTHER" id="PTHR31468">
    <property type="entry name" value="1,3-BETA-GLUCANOSYLTRANSFERASE GAS1"/>
    <property type="match status" value="1"/>
</dbReference>
<dbReference type="Pfam" id="PF07983">
    <property type="entry name" value="X8"/>
    <property type="match status" value="1"/>
</dbReference>
<feature type="chain" id="PRO_5005145246" description="1,3-beta-glucanosyltransferase" evidence="9">
    <location>
        <begin position="17"/>
        <end position="538"/>
    </location>
</feature>
<dbReference type="GO" id="GO:0031505">
    <property type="term" value="P:fungal-type cell wall organization"/>
    <property type="evidence" value="ECO:0007669"/>
    <property type="project" value="TreeGrafter"/>
</dbReference>
<name>R0IXY3_EXST2</name>
<keyword evidence="9" id="KW-0808">Transferase</keyword>
<organism evidence="11 12">
    <name type="scientific">Exserohilum turcicum (strain 28A)</name>
    <name type="common">Northern leaf blight fungus</name>
    <name type="synonym">Setosphaeria turcica</name>
    <dbReference type="NCBI Taxonomy" id="671987"/>
    <lineage>
        <taxon>Eukaryota</taxon>
        <taxon>Fungi</taxon>
        <taxon>Dikarya</taxon>
        <taxon>Ascomycota</taxon>
        <taxon>Pezizomycotina</taxon>
        <taxon>Dothideomycetes</taxon>
        <taxon>Pleosporomycetidae</taxon>
        <taxon>Pleosporales</taxon>
        <taxon>Pleosporineae</taxon>
        <taxon>Pleosporaceae</taxon>
        <taxon>Exserohilum</taxon>
    </lineage>
</organism>
<keyword evidence="4 9" id="KW-0732">Signal</keyword>
<dbReference type="EC" id="2.4.1.-" evidence="9"/>
<dbReference type="InterPro" id="IPR012946">
    <property type="entry name" value="X8"/>
</dbReference>
<dbReference type="EMBL" id="KB908504">
    <property type="protein sequence ID" value="EOA89605.1"/>
    <property type="molecule type" value="Genomic_DNA"/>
</dbReference>
<dbReference type="GO" id="GO:0071970">
    <property type="term" value="P:fungal-type cell wall (1-&gt;3)-beta-D-glucan biosynthetic process"/>
    <property type="evidence" value="ECO:0007669"/>
    <property type="project" value="TreeGrafter"/>
</dbReference>
<dbReference type="OrthoDB" id="421038at2759"/>
<keyword evidence="7" id="KW-0325">Glycoprotein</keyword>
<evidence type="ECO:0000256" key="7">
    <source>
        <dbReference type="ARBA" id="ARBA00023180"/>
    </source>
</evidence>
<dbReference type="Pfam" id="PF03198">
    <property type="entry name" value="Glyco_hydro_72"/>
    <property type="match status" value="1"/>
</dbReference>
<feature type="domain" description="X8" evidence="10">
    <location>
        <begin position="378"/>
        <end position="468"/>
    </location>
</feature>
<dbReference type="STRING" id="671987.R0IXY3"/>
<evidence type="ECO:0000256" key="5">
    <source>
        <dbReference type="ARBA" id="ARBA00023136"/>
    </source>
</evidence>
<sequence>MRGIIATTALLAGVQAAVDPIVIKGQKFFQKNSGEQFFMKGIAYQQEVSSNTTATSPNDINITDPLADGDACKRDIAMMKKLETNTIRVYAIDPKKDHKDCMTQLADAGIYVVADLSEPGLSINRDDPSWTVDLYNRYTSVVDEMMKYDNTLGFFAGNEVSNQPNNTIASAFVKAAVRDTKAYIKSKNYREIGVGYATNDDAAIRENMANYFDCGDPSTAIDFLGYNIYSWCGDSSFKESGYDVQTKNFEKYNVPVFFAEYGCNTPRPRKFTEVGALYGKDMVGVWSGGIVYMYFEEENKFGLVSIKDGKAVPNQDFDNLSTQIAKASPTGVKMSDYNPSNTAAAACPKATPGKWEAESDPLPPPANANLCSCMMETLDCVIPDSTAEKDFGTIFGFVCGLKNGEYCAGINKNATAGPYGVYGMCSNREQLSFAANAYAKKNNGGCNFKGKATTKSATPSPTASGCSALLKQAGAEGTGTVSGAAAATGGSASGSKSSGTASAGAASALSASQFSSGGFGFGLYIVGAVASGMAMILL</sequence>
<reference evidence="11 12" key="1">
    <citation type="journal article" date="2012" name="PLoS Pathog.">
        <title>Diverse lifestyles and strategies of plant pathogenesis encoded in the genomes of eighteen Dothideomycetes fungi.</title>
        <authorList>
            <person name="Ohm R.A."/>
            <person name="Feau N."/>
            <person name="Henrissat B."/>
            <person name="Schoch C.L."/>
            <person name="Horwitz B.A."/>
            <person name="Barry K.W."/>
            <person name="Condon B.J."/>
            <person name="Copeland A.C."/>
            <person name="Dhillon B."/>
            <person name="Glaser F."/>
            <person name="Hesse C.N."/>
            <person name="Kosti I."/>
            <person name="LaButti K."/>
            <person name="Lindquist E.A."/>
            <person name="Lucas S."/>
            <person name="Salamov A.A."/>
            <person name="Bradshaw R.E."/>
            <person name="Ciuffetti L."/>
            <person name="Hamelin R.C."/>
            <person name="Kema G.H.J."/>
            <person name="Lawrence C."/>
            <person name="Scott J.A."/>
            <person name="Spatafora J.W."/>
            <person name="Turgeon B.G."/>
            <person name="de Wit P.J.G.M."/>
            <person name="Zhong S."/>
            <person name="Goodwin S.B."/>
            <person name="Grigoriev I.V."/>
        </authorList>
    </citation>
    <scope>NUCLEOTIDE SEQUENCE [LARGE SCALE GENOMIC DNA]</scope>
    <source>
        <strain evidence="12">28A</strain>
    </source>
</reference>
<proteinExistence type="inferred from homology"/>
<dbReference type="GO" id="GO:0098552">
    <property type="term" value="C:side of membrane"/>
    <property type="evidence" value="ECO:0007669"/>
    <property type="project" value="UniProtKB-KW"/>
</dbReference>
<evidence type="ECO:0000256" key="2">
    <source>
        <dbReference type="ARBA" id="ARBA00007528"/>
    </source>
</evidence>
<evidence type="ECO:0000256" key="9">
    <source>
        <dbReference type="RuleBase" id="RU361209"/>
    </source>
</evidence>
<dbReference type="InterPro" id="IPR017853">
    <property type="entry name" value="GH"/>
</dbReference>
<evidence type="ECO:0000313" key="11">
    <source>
        <dbReference type="EMBL" id="EOA89605.1"/>
    </source>
</evidence>
<dbReference type="AlphaFoldDB" id="R0IXY3"/>
<evidence type="ECO:0000256" key="1">
    <source>
        <dbReference type="ARBA" id="ARBA00004609"/>
    </source>
</evidence>
<evidence type="ECO:0000256" key="3">
    <source>
        <dbReference type="ARBA" id="ARBA00022622"/>
    </source>
</evidence>
<dbReference type="eggNOG" id="ENOG502QPST">
    <property type="taxonomic scope" value="Eukaryota"/>
</dbReference>
<dbReference type="RefSeq" id="XP_008022585.1">
    <property type="nucleotide sequence ID" value="XM_008024394.1"/>
</dbReference>
<evidence type="ECO:0000256" key="6">
    <source>
        <dbReference type="ARBA" id="ARBA00023157"/>
    </source>
</evidence>
<keyword evidence="8 9" id="KW-0449">Lipoprotein</keyword>
<keyword evidence="12" id="KW-1185">Reference proteome</keyword>
<dbReference type="Gene3D" id="3.20.20.80">
    <property type="entry name" value="Glycosidases"/>
    <property type="match status" value="1"/>
</dbReference>
<dbReference type="GO" id="GO:0005886">
    <property type="term" value="C:plasma membrane"/>
    <property type="evidence" value="ECO:0007669"/>
    <property type="project" value="UniProtKB-SubCell"/>
</dbReference>
<comment type="subcellular location">
    <subcellularLocation>
        <location evidence="1 9">Cell membrane</location>
        <topology evidence="1 9">Lipid-anchor</topology>
        <topology evidence="1 9">GPI-anchor</topology>
    </subcellularLocation>
</comment>
<evidence type="ECO:0000313" key="12">
    <source>
        <dbReference type="Proteomes" id="UP000016935"/>
    </source>
</evidence>
<dbReference type="HOGENOM" id="CLU_021855_2_1_1"/>
<evidence type="ECO:0000256" key="4">
    <source>
        <dbReference type="ARBA" id="ARBA00022729"/>
    </source>
</evidence>
<keyword evidence="6" id="KW-1015">Disulfide bond</keyword>
<dbReference type="Proteomes" id="UP000016935">
    <property type="component" value="Unassembled WGS sequence"/>
</dbReference>
<gene>
    <name evidence="11" type="ORF">SETTUDRAFT_104117</name>
</gene>
<dbReference type="GO" id="GO:0042124">
    <property type="term" value="F:1,3-beta-glucanosyltransferase activity"/>
    <property type="evidence" value="ECO:0007669"/>
    <property type="project" value="TreeGrafter"/>
</dbReference>